<sequence>MVPLPERAVAVTCAREHICILLEDGDVVACGLYKTRGIGLGYGRRLCAPTRIPTNCVTVTLHSGHLQSMAGVVHCHAAVMVVGHSAIEEVSCVSSLTVGNGVRCAASGAGFVVVLSENNSLVAIGRDECGQLGIGDCMRPNRRDDVTVAAAFSKVHIPSDVVIQHVRCDPDFVLALDESGVVYGWGSNDHQKLCQPADVAHVFSPVRIAAYANERIVQIGCGGTFVVAHARHSASRHCSCGSRVSPRCGDDGVVQRFRPGFWCPRHRQHYHRL</sequence>
<dbReference type="GeneID" id="94171057"/>
<dbReference type="Proteomes" id="UP000674179">
    <property type="component" value="Chromosome 26"/>
</dbReference>
<keyword evidence="3" id="KW-1185">Reference proteome</keyword>
<dbReference type="OrthoDB" id="263402at2759"/>
<evidence type="ECO:0000313" key="2">
    <source>
        <dbReference type="EMBL" id="KAG5476647.1"/>
    </source>
</evidence>
<evidence type="ECO:0000313" key="3">
    <source>
        <dbReference type="Proteomes" id="UP000674179"/>
    </source>
</evidence>
<name>A0A836KKT7_LEIEN</name>
<accession>A0A836KKT7</accession>
<reference evidence="2 3" key="1">
    <citation type="submission" date="2021-02" db="EMBL/GenBank/DDBJ databases">
        <title>Leishmania (Mundinia) enrietti genome sequencing and assembly.</title>
        <authorList>
            <person name="Almutairi H."/>
            <person name="Gatherer D."/>
        </authorList>
    </citation>
    <scope>NUCLEOTIDE SEQUENCE [LARGE SCALE GENOMIC DNA]</scope>
    <source>
        <strain evidence="2">CUR178</strain>
    </source>
</reference>
<protein>
    <submittedName>
        <fullName evidence="2">Uncharacterized protein</fullName>
    </submittedName>
</protein>
<dbReference type="Gene3D" id="2.130.10.30">
    <property type="entry name" value="Regulator of chromosome condensation 1/beta-lactamase-inhibitor protein II"/>
    <property type="match status" value="2"/>
</dbReference>
<evidence type="ECO:0000256" key="1">
    <source>
        <dbReference type="PROSITE-ProRule" id="PRU00235"/>
    </source>
</evidence>
<dbReference type="InterPro" id="IPR051553">
    <property type="entry name" value="Ran_GTPase-activating"/>
</dbReference>
<gene>
    <name evidence="2" type="ORF">CUR178_03820</name>
</gene>
<dbReference type="SUPFAM" id="SSF50985">
    <property type="entry name" value="RCC1/BLIP-II"/>
    <property type="match status" value="1"/>
</dbReference>
<dbReference type="PANTHER" id="PTHR45982:SF1">
    <property type="entry name" value="REGULATOR OF CHROMOSOME CONDENSATION"/>
    <property type="match status" value="1"/>
</dbReference>
<dbReference type="KEGG" id="lenr:94171057"/>
<dbReference type="InterPro" id="IPR000408">
    <property type="entry name" value="Reg_chr_condens"/>
</dbReference>
<dbReference type="RefSeq" id="XP_067692113.1">
    <property type="nucleotide sequence ID" value="XM_067835547.1"/>
</dbReference>
<dbReference type="Pfam" id="PF00415">
    <property type="entry name" value="RCC1"/>
    <property type="match status" value="1"/>
</dbReference>
<feature type="repeat" description="RCC1" evidence="1">
    <location>
        <begin position="180"/>
        <end position="232"/>
    </location>
</feature>
<comment type="caution">
    <text evidence="2">The sequence shown here is derived from an EMBL/GenBank/DDBJ whole genome shotgun (WGS) entry which is preliminary data.</text>
</comment>
<dbReference type="EMBL" id="JAFHKP010000026">
    <property type="protein sequence ID" value="KAG5476647.1"/>
    <property type="molecule type" value="Genomic_DNA"/>
</dbReference>
<dbReference type="PANTHER" id="PTHR45982">
    <property type="entry name" value="REGULATOR OF CHROMOSOME CONDENSATION"/>
    <property type="match status" value="1"/>
</dbReference>
<proteinExistence type="predicted"/>
<dbReference type="AlphaFoldDB" id="A0A836KKT7"/>
<dbReference type="PROSITE" id="PS50012">
    <property type="entry name" value="RCC1_3"/>
    <property type="match status" value="1"/>
</dbReference>
<dbReference type="InterPro" id="IPR009091">
    <property type="entry name" value="RCC1/BLIP-II"/>
</dbReference>
<organism evidence="2 3">
    <name type="scientific">Leishmania enriettii</name>
    <dbReference type="NCBI Taxonomy" id="5663"/>
    <lineage>
        <taxon>Eukaryota</taxon>
        <taxon>Discoba</taxon>
        <taxon>Euglenozoa</taxon>
        <taxon>Kinetoplastea</taxon>
        <taxon>Metakinetoplastina</taxon>
        <taxon>Trypanosomatida</taxon>
        <taxon>Trypanosomatidae</taxon>
        <taxon>Leishmaniinae</taxon>
        <taxon>Leishmania</taxon>
    </lineage>
</organism>